<name>A0ABN3W5N8_9ACTN</name>
<feature type="transmembrane region" description="Helical" evidence="7">
    <location>
        <begin position="116"/>
        <end position="140"/>
    </location>
</feature>
<dbReference type="InterPro" id="IPR050833">
    <property type="entry name" value="Poly_Biosynth_Transport"/>
</dbReference>
<evidence type="ECO:0000256" key="5">
    <source>
        <dbReference type="ARBA" id="ARBA00023136"/>
    </source>
</evidence>
<feature type="transmembrane region" description="Helical" evidence="7">
    <location>
        <begin position="382"/>
        <end position="402"/>
    </location>
</feature>
<feature type="region of interest" description="Disordered" evidence="6">
    <location>
        <begin position="1"/>
        <end position="42"/>
    </location>
</feature>
<accession>A0ABN3W5N8</accession>
<proteinExistence type="predicted"/>
<evidence type="ECO:0000256" key="4">
    <source>
        <dbReference type="ARBA" id="ARBA00022989"/>
    </source>
</evidence>
<dbReference type="PANTHER" id="PTHR30250:SF11">
    <property type="entry name" value="O-ANTIGEN TRANSPORTER-RELATED"/>
    <property type="match status" value="1"/>
</dbReference>
<feature type="transmembrane region" description="Helical" evidence="7">
    <location>
        <begin position="180"/>
        <end position="198"/>
    </location>
</feature>
<dbReference type="EMBL" id="BAAAVI010000055">
    <property type="protein sequence ID" value="GAA2895318.1"/>
    <property type="molecule type" value="Genomic_DNA"/>
</dbReference>
<evidence type="ECO:0008006" key="10">
    <source>
        <dbReference type="Google" id="ProtNLM"/>
    </source>
</evidence>
<feature type="transmembrane region" description="Helical" evidence="7">
    <location>
        <begin position="351"/>
        <end position="370"/>
    </location>
</feature>
<keyword evidence="5 7" id="KW-0472">Membrane</keyword>
<gene>
    <name evidence="8" type="ORF">GCM10010517_60030</name>
</gene>
<evidence type="ECO:0000313" key="9">
    <source>
        <dbReference type="Proteomes" id="UP001500831"/>
    </source>
</evidence>
<feature type="compositionally biased region" description="Low complexity" evidence="6">
    <location>
        <begin position="26"/>
        <end position="42"/>
    </location>
</feature>
<comment type="caution">
    <text evidence="8">The sequence shown here is derived from an EMBL/GenBank/DDBJ whole genome shotgun (WGS) entry which is preliminary data.</text>
</comment>
<feature type="transmembrane region" description="Helical" evidence="7">
    <location>
        <begin position="204"/>
        <end position="224"/>
    </location>
</feature>
<sequence length="472" mass="48946">MPGNRDGGTSTPAVTHPPEARRSAAAERGPAPGPPEEGSAAGVVARSVASRTLRLLLATVTGMLIARTLQPEGRGTYAVIATAASMAMILGHLSVERSQISMWADRARHRALTSNSLVLGLTLGGVSALAGLGLTALGLLPTASPLMGLALLAVPFGVAAINLNGIALLRSQADAVNRGALAAAMTQCLPLLVIIAIGDLTVTSVVVCWTISITVPFFLMLWTLRPLSLRGDARLARRQLAVGGRYHAGRVAFHFLMTVDVLLLDGLDSAAAAGIYTVAVTVLALTRIPADAIAQVALPRQACADTRDAEQVTARTLRLNLLISAAFIGTLAAASPVLVPLVYGESFAGSVVPLLVLAPGAVALTMIRLVEQHLVRLERPMVMTAIAVGALAANVLLNLVLIPRWGAAGASLASTATYIPMAVLEIAWFARSAGIPMRSFLPRPGDVRLLLTRLAALAVTGRRGRRAARQAG</sequence>
<feature type="transmembrane region" description="Helical" evidence="7">
    <location>
        <begin position="319"/>
        <end position="339"/>
    </location>
</feature>
<protein>
    <recommendedName>
        <fullName evidence="10">Polysaccharide biosynthesis protein C-terminal domain-containing protein</fullName>
    </recommendedName>
</protein>
<evidence type="ECO:0000256" key="1">
    <source>
        <dbReference type="ARBA" id="ARBA00004651"/>
    </source>
</evidence>
<evidence type="ECO:0000256" key="7">
    <source>
        <dbReference type="SAM" id="Phobius"/>
    </source>
</evidence>
<evidence type="ECO:0000256" key="6">
    <source>
        <dbReference type="SAM" id="MobiDB-lite"/>
    </source>
</evidence>
<evidence type="ECO:0000256" key="3">
    <source>
        <dbReference type="ARBA" id="ARBA00022692"/>
    </source>
</evidence>
<reference evidence="8 9" key="1">
    <citation type="journal article" date="2019" name="Int. J. Syst. Evol. Microbiol.">
        <title>The Global Catalogue of Microorganisms (GCM) 10K type strain sequencing project: providing services to taxonomists for standard genome sequencing and annotation.</title>
        <authorList>
            <consortium name="The Broad Institute Genomics Platform"/>
            <consortium name="The Broad Institute Genome Sequencing Center for Infectious Disease"/>
            <person name="Wu L."/>
            <person name="Ma J."/>
        </authorList>
    </citation>
    <scope>NUCLEOTIDE SEQUENCE [LARGE SCALE GENOMIC DNA]</scope>
    <source>
        <strain evidence="8 9">JCM 6242</strain>
    </source>
</reference>
<keyword evidence="9" id="KW-1185">Reference proteome</keyword>
<feature type="transmembrane region" description="Helical" evidence="7">
    <location>
        <begin position="75"/>
        <end position="95"/>
    </location>
</feature>
<dbReference type="InterPro" id="IPR002797">
    <property type="entry name" value="Polysacc_synth"/>
</dbReference>
<dbReference type="PANTHER" id="PTHR30250">
    <property type="entry name" value="PST FAMILY PREDICTED COLANIC ACID TRANSPORTER"/>
    <property type="match status" value="1"/>
</dbReference>
<feature type="transmembrane region" description="Helical" evidence="7">
    <location>
        <begin position="408"/>
        <end position="430"/>
    </location>
</feature>
<evidence type="ECO:0000256" key="2">
    <source>
        <dbReference type="ARBA" id="ARBA00022475"/>
    </source>
</evidence>
<dbReference type="Proteomes" id="UP001500831">
    <property type="component" value="Unassembled WGS sequence"/>
</dbReference>
<feature type="transmembrane region" description="Helical" evidence="7">
    <location>
        <begin position="146"/>
        <end position="168"/>
    </location>
</feature>
<keyword evidence="2" id="KW-1003">Cell membrane</keyword>
<dbReference type="RefSeq" id="WP_344978591.1">
    <property type="nucleotide sequence ID" value="NZ_BAAAVI010000055.1"/>
</dbReference>
<comment type="subcellular location">
    <subcellularLocation>
        <location evidence="1">Cell membrane</location>
        <topology evidence="1">Multi-pass membrane protein</topology>
    </subcellularLocation>
</comment>
<organism evidence="8 9">
    <name type="scientific">Streptosporangium fragile</name>
    <dbReference type="NCBI Taxonomy" id="46186"/>
    <lineage>
        <taxon>Bacteria</taxon>
        <taxon>Bacillati</taxon>
        <taxon>Actinomycetota</taxon>
        <taxon>Actinomycetes</taxon>
        <taxon>Streptosporangiales</taxon>
        <taxon>Streptosporangiaceae</taxon>
        <taxon>Streptosporangium</taxon>
    </lineage>
</organism>
<evidence type="ECO:0000313" key="8">
    <source>
        <dbReference type="EMBL" id="GAA2895318.1"/>
    </source>
</evidence>
<dbReference type="Pfam" id="PF01943">
    <property type="entry name" value="Polysacc_synt"/>
    <property type="match status" value="1"/>
</dbReference>
<keyword evidence="3 7" id="KW-0812">Transmembrane</keyword>
<keyword evidence="4 7" id="KW-1133">Transmembrane helix</keyword>